<reference evidence="3" key="1">
    <citation type="submission" date="2022-11" db="UniProtKB">
        <authorList>
            <consortium name="WormBaseParasite"/>
        </authorList>
    </citation>
    <scope>IDENTIFICATION</scope>
</reference>
<name>A0A915KDB8_ROMCU</name>
<feature type="compositionally biased region" description="Basic residues" evidence="1">
    <location>
        <begin position="11"/>
        <end position="29"/>
    </location>
</feature>
<feature type="compositionally biased region" description="Basic and acidic residues" evidence="1">
    <location>
        <begin position="30"/>
        <end position="41"/>
    </location>
</feature>
<dbReference type="Proteomes" id="UP000887565">
    <property type="component" value="Unplaced"/>
</dbReference>
<sequence>MVSRTLDTKRGHYKRQEKRRPGANKKRKIYPKDDARNRKEDGLLCSDRNFGKRSLKIMNSFDV</sequence>
<feature type="compositionally biased region" description="Basic and acidic residues" evidence="1">
    <location>
        <begin position="1"/>
        <end position="10"/>
    </location>
</feature>
<evidence type="ECO:0000256" key="1">
    <source>
        <dbReference type="SAM" id="MobiDB-lite"/>
    </source>
</evidence>
<evidence type="ECO:0000313" key="2">
    <source>
        <dbReference type="Proteomes" id="UP000887565"/>
    </source>
</evidence>
<feature type="region of interest" description="Disordered" evidence="1">
    <location>
        <begin position="1"/>
        <end position="41"/>
    </location>
</feature>
<dbReference type="WBParaSite" id="nRc.2.0.1.t36061-RA">
    <property type="protein sequence ID" value="nRc.2.0.1.t36061-RA"/>
    <property type="gene ID" value="nRc.2.0.1.g36061"/>
</dbReference>
<dbReference type="AlphaFoldDB" id="A0A915KDB8"/>
<evidence type="ECO:0000313" key="3">
    <source>
        <dbReference type="WBParaSite" id="nRc.2.0.1.t36061-RA"/>
    </source>
</evidence>
<organism evidence="2 3">
    <name type="scientific">Romanomermis culicivorax</name>
    <name type="common">Nematode worm</name>
    <dbReference type="NCBI Taxonomy" id="13658"/>
    <lineage>
        <taxon>Eukaryota</taxon>
        <taxon>Metazoa</taxon>
        <taxon>Ecdysozoa</taxon>
        <taxon>Nematoda</taxon>
        <taxon>Enoplea</taxon>
        <taxon>Dorylaimia</taxon>
        <taxon>Mermithida</taxon>
        <taxon>Mermithoidea</taxon>
        <taxon>Mermithidae</taxon>
        <taxon>Romanomermis</taxon>
    </lineage>
</organism>
<protein>
    <submittedName>
        <fullName evidence="3">Uncharacterized protein</fullName>
    </submittedName>
</protein>
<keyword evidence="2" id="KW-1185">Reference proteome</keyword>
<proteinExistence type="predicted"/>
<accession>A0A915KDB8</accession>